<keyword evidence="3" id="KW-1185">Reference proteome</keyword>
<protein>
    <recommendedName>
        <fullName evidence="1">Large ribosomal subunit protein mL59 domain-containing protein</fullName>
    </recommendedName>
</protein>
<name>A0A1E4RGK6_9ASCO</name>
<dbReference type="EMBL" id="KV454542">
    <property type="protein sequence ID" value="ODV66390.1"/>
    <property type="molecule type" value="Genomic_DNA"/>
</dbReference>
<evidence type="ECO:0000313" key="3">
    <source>
        <dbReference type="Proteomes" id="UP000095085"/>
    </source>
</evidence>
<dbReference type="Proteomes" id="UP000095085">
    <property type="component" value="Unassembled WGS sequence"/>
</dbReference>
<dbReference type="RefSeq" id="XP_020075457.1">
    <property type="nucleotide sequence ID" value="XM_020221447.1"/>
</dbReference>
<dbReference type="GO" id="GO:0003735">
    <property type="term" value="F:structural constituent of ribosome"/>
    <property type="evidence" value="ECO:0007669"/>
    <property type="project" value="InterPro"/>
</dbReference>
<gene>
    <name evidence="2" type="ORF">HYPBUDRAFT_153258</name>
</gene>
<dbReference type="GO" id="GO:0005762">
    <property type="term" value="C:mitochondrial large ribosomal subunit"/>
    <property type="evidence" value="ECO:0007669"/>
    <property type="project" value="InterPro"/>
</dbReference>
<dbReference type="PANTHER" id="PTHR28041:SF1">
    <property type="entry name" value="LARGE RIBOSOMAL SUBUNIT PROTEIN ML59"/>
    <property type="match status" value="1"/>
</dbReference>
<dbReference type="InterPro" id="IPR040922">
    <property type="entry name" value="Ribosomal_mL59_dom"/>
</dbReference>
<dbReference type="OrthoDB" id="18529at2759"/>
<dbReference type="AlphaFoldDB" id="A0A1E4RGK6"/>
<evidence type="ECO:0000313" key="2">
    <source>
        <dbReference type="EMBL" id="ODV66390.1"/>
    </source>
</evidence>
<dbReference type="InterPro" id="IPR037507">
    <property type="entry name" value="Ribosomal_mL59"/>
</dbReference>
<reference evidence="3" key="1">
    <citation type="submission" date="2016-05" db="EMBL/GenBank/DDBJ databases">
        <title>Comparative genomics of biotechnologically important yeasts.</title>
        <authorList>
            <consortium name="DOE Joint Genome Institute"/>
            <person name="Riley R."/>
            <person name="Haridas S."/>
            <person name="Wolfe K.H."/>
            <person name="Lopes M.R."/>
            <person name="Hittinger C.T."/>
            <person name="Goker M."/>
            <person name="Salamov A."/>
            <person name="Wisecaver J."/>
            <person name="Long T.M."/>
            <person name="Aerts A.L."/>
            <person name="Barry K."/>
            <person name="Choi C."/>
            <person name="Clum A."/>
            <person name="Coughlan A.Y."/>
            <person name="Deshpande S."/>
            <person name="Douglass A.P."/>
            <person name="Hanson S.J."/>
            <person name="Klenk H.-P."/>
            <person name="Labutti K."/>
            <person name="Lapidus A."/>
            <person name="Lindquist E."/>
            <person name="Lipzen A."/>
            <person name="Meier-Kolthoff J.P."/>
            <person name="Ohm R.A."/>
            <person name="Otillar R.P."/>
            <person name="Pangilinan J."/>
            <person name="Peng Y."/>
            <person name="Rokas A."/>
            <person name="Rosa C.A."/>
            <person name="Scheuner C."/>
            <person name="Sibirny A.A."/>
            <person name="Slot J.C."/>
            <person name="Stielow J.B."/>
            <person name="Sun H."/>
            <person name="Kurtzman C.P."/>
            <person name="Blackwell M."/>
            <person name="Grigoriev I.V."/>
            <person name="Jeffries T.W."/>
        </authorList>
    </citation>
    <scope>NUCLEOTIDE SEQUENCE [LARGE SCALE GENOMIC DNA]</scope>
    <source>
        <strain evidence="3">NRRL Y-1933</strain>
    </source>
</reference>
<feature type="domain" description="Large ribosomal subunit protein mL59" evidence="1">
    <location>
        <begin position="14"/>
        <end position="139"/>
    </location>
</feature>
<proteinExistence type="predicted"/>
<dbReference type="STRING" id="984485.A0A1E4RGK6"/>
<dbReference type="Pfam" id="PF18126">
    <property type="entry name" value="Mitoc_mL59"/>
    <property type="match status" value="1"/>
</dbReference>
<dbReference type="GeneID" id="30995996"/>
<accession>A0A1E4RGK6</accession>
<organism evidence="2 3">
    <name type="scientific">Hyphopichia burtonii NRRL Y-1933</name>
    <dbReference type="NCBI Taxonomy" id="984485"/>
    <lineage>
        <taxon>Eukaryota</taxon>
        <taxon>Fungi</taxon>
        <taxon>Dikarya</taxon>
        <taxon>Ascomycota</taxon>
        <taxon>Saccharomycotina</taxon>
        <taxon>Pichiomycetes</taxon>
        <taxon>Debaryomycetaceae</taxon>
        <taxon>Hyphopichia</taxon>
    </lineage>
</organism>
<evidence type="ECO:0000259" key="1">
    <source>
        <dbReference type="Pfam" id="PF18126"/>
    </source>
</evidence>
<sequence>MSLTPKQAFNKLPQRLHNFFIKYPPRPFAQYAEKPTNIQDPNMNPFLPNKNLDSGRWQEAKYSLRRASDLFKMAYKFGIQDLLPPLPQKRFFEDKYENKKWMKGVLKQKQQVWERKLPEKLQARKEALENMDQTIIAARPRYKKQLQKKEQRKNTWF</sequence>
<dbReference type="PANTHER" id="PTHR28041">
    <property type="entry name" value="54S RIBOSOMAL PROTEIN L25, MITOCHONDRIAL"/>
    <property type="match status" value="1"/>
</dbReference>